<sequence length="261" mass="27225">MLIMRGFDMSELFAGKVAVITGAASGIGAATARRLASEGAHVVAADINFAGAESVAAEIGGSALELDVTKMAAWEAALDVVVAIHGRFDILFLNAGVMTPPTGVAVGEDPVLWMTPAGYERVTAVNIDGVAYGLMAAIPRLTASGGGEIVMTASIAGMLPVLEDPFYSMTKHAVNGLARSAGPALESRNIRVNAVCPGVMNTNILPPDMAKSFKRISEPSYIADTVVRIITNGATGEAWIAYAEGKEPWPYEWAGIRPPPR</sequence>
<dbReference type="PRINTS" id="PR00081">
    <property type="entry name" value="GDHRDH"/>
</dbReference>
<protein>
    <submittedName>
        <fullName evidence="4">Unannotated protein</fullName>
    </submittedName>
</protein>
<evidence type="ECO:0000256" key="1">
    <source>
        <dbReference type="ARBA" id="ARBA00006484"/>
    </source>
</evidence>
<accession>A0A6J6URH5</accession>
<evidence type="ECO:0000256" key="2">
    <source>
        <dbReference type="ARBA" id="ARBA00023002"/>
    </source>
</evidence>
<organism evidence="4">
    <name type="scientific">freshwater metagenome</name>
    <dbReference type="NCBI Taxonomy" id="449393"/>
    <lineage>
        <taxon>unclassified sequences</taxon>
        <taxon>metagenomes</taxon>
        <taxon>ecological metagenomes</taxon>
    </lineage>
</organism>
<name>A0A6J6URH5_9ZZZZ</name>
<dbReference type="Pfam" id="PF00106">
    <property type="entry name" value="adh_short"/>
    <property type="match status" value="1"/>
</dbReference>
<dbReference type="EMBL" id="CAEZXX010000095">
    <property type="protein sequence ID" value="CAB4715226.1"/>
    <property type="molecule type" value="Genomic_DNA"/>
</dbReference>
<dbReference type="PANTHER" id="PTHR43180">
    <property type="entry name" value="3-OXOACYL-(ACYL-CARRIER-PROTEIN) REDUCTASE (AFU_ORTHOLOGUE AFUA_6G11210)"/>
    <property type="match status" value="1"/>
</dbReference>
<dbReference type="FunFam" id="3.40.50.720:FF:000084">
    <property type="entry name" value="Short-chain dehydrogenase reductase"/>
    <property type="match status" value="1"/>
</dbReference>
<gene>
    <name evidence="3" type="ORF">UFOPK2602_01386</name>
    <name evidence="4" type="ORF">UFOPK2806_01761</name>
</gene>
<dbReference type="SUPFAM" id="SSF51735">
    <property type="entry name" value="NAD(P)-binding Rossmann-fold domains"/>
    <property type="match status" value="1"/>
</dbReference>
<evidence type="ECO:0000313" key="4">
    <source>
        <dbReference type="EMBL" id="CAB4762382.1"/>
    </source>
</evidence>
<dbReference type="EMBL" id="CAEZYY010000027">
    <property type="protein sequence ID" value="CAB4762382.1"/>
    <property type="molecule type" value="Genomic_DNA"/>
</dbReference>
<dbReference type="InterPro" id="IPR020904">
    <property type="entry name" value="Sc_DH/Rdtase_CS"/>
</dbReference>
<dbReference type="InterPro" id="IPR002347">
    <property type="entry name" value="SDR_fam"/>
</dbReference>
<dbReference type="GO" id="GO:0016491">
    <property type="term" value="F:oxidoreductase activity"/>
    <property type="evidence" value="ECO:0007669"/>
    <property type="project" value="UniProtKB-KW"/>
</dbReference>
<dbReference type="AlphaFoldDB" id="A0A6J6URH5"/>
<evidence type="ECO:0000313" key="3">
    <source>
        <dbReference type="EMBL" id="CAB4715226.1"/>
    </source>
</evidence>
<dbReference type="PROSITE" id="PS00061">
    <property type="entry name" value="ADH_SHORT"/>
    <property type="match status" value="1"/>
</dbReference>
<dbReference type="PANTHER" id="PTHR43180:SF33">
    <property type="entry name" value="15-HYDROXYPROSTAGLANDIN DEHYDROGENASE [NAD(+)]-LIKE"/>
    <property type="match status" value="1"/>
</dbReference>
<dbReference type="Gene3D" id="3.40.50.720">
    <property type="entry name" value="NAD(P)-binding Rossmann-like Domain"/>
    <property type="match status" value="1"/>
</dbReference>
<keyword evidence="2" id="KW-0560">Oxidoreductase</keyword>
<proteinExistence type="inferred from homology"/>
<comment type="similarity">
    <text evidence="1">Belongs to the short-chain dehydrogenases/reductases (SDR) family.</text>
</comment>
<dbReference type="InterPro" id="IPR036291">
    <property type="entry name" value="NAD(P)-bd_dom_sf"/>
</dbReference>
<reference evidence="4" key="1">
    <citation type="submission" date="2020-05" db="EMBL/GenBank/DDBJ databases">
        <authorList>
            <person name="Chiriac C."/>
            <person name="Salcher M."/>
            <person name="Ghai R."/>
            <person name="Kavagutti S V."/>
        </authorList>
    </citation>
    <scope>NUCLEOTIDE SEQUENCE</scope>
</reference>